<dbReference type="PANTHER" id="PTHR31735:SF1">
    <property type="entry name" value="VACUOLAR MEMBRANE PROTEIN YPL162C"/>
    <property type="match status" value="1"/>
</dbReference>
<organism evidence="2 3">
    <name type="scientific">Achlya hypogyna</name>
    <name type="common">Oomycete</name>
    <name type="synonym">Protoachlya hypogyna</name>
    <dbReference type="NCBI Taxonomy" id="1202772"/>
    <lineage>
        <taxon>Eukaryota</taxon>
        <taxon>Sar</taxon>
        <taxon>Stramenopiles</taxon>
        <taxon>Oomycota</taxon>
        <taxon>Saprolegniomycetes</taxon>
        <taxon>Saprolegniales</taxon>
        <taxon>Achlyaceae</taxon>
        <taxon>Achlya</taxon>
    </lineage>
</organism>
<keyword evidence="3" id="KW-1185">Reference proteome</keyword>
<dbReference type="InterPro" id="IPR015915">
    <property type="entry name" value="Kelch-typ_b-propeller"/>
</dbReference>
<dbReference type="STRING" id="1202772.A0A1V9Y9E0"/>
<dbReference type="AlphaFoldDB" id="A0A1V9Y9E0"/>
<name>A0A1V9Y9E0_ACHHY</name>
<dbReference type="EMBL" id="JNBR01002482">
    <property type="protein sequence ID" value="OQR82352.1"/>
    <property type="molecule type" value="Genomic_DNA"/>
</dbReference>
<evidence type="ECO:0000313" key="3">
    <source>
        <dbReference type="Proteomes" id="UP000243579"/>
    </source>
</evidence>
<evidence type="ECO:0000313" key="2">
    <source>
        <dbReference type="EMBL" id="OQR82352.1"/>
    </source>
</evidence>
<dbReference type="Proteomes" id="UP000243579">
    <property type="component" value="Unassembled WGS sequence"/>
</dbReference>
<protein>
    <submittedName>
        <fullName evidence="2">Uncharacterized protein</fullName>
    </submittedName>
</protein>
<dbReference type="InterPro" id="IPR022127">
    <property type="entry name" value="STIMATE/YPL162C"/>
</dbReference>
<keyword evidence="1" id="KW-1133">Transmembrane helix</keyword>
<keyword evidence="1" id="KW-0812">Transmembrane</keyword>
<proteinExistence type="predicted"/>
<dbReference type="InterPro" id="IPR006652">
    <property type="entry name" value="Kelch_1"/>
</dbReference>
<dbReference type="Pfam" id="PF01344">
    <property type="entry name" value="Kelch_1"/>
    <property type="match status" value="1"/>
</dbReference>
<dbReference type="OrthoDB" id="45365at2759"/>
<feature type="transmembrane region" description="Helical" evidence="1">
    <location>
        <begin position="536"/>
        <end position="557"/>
    </location>
</feature>
<accession>A0A1V9Y9E0</accession>
<dbReference type="Pfam" id="PF24681">
    <property type="entry name" value="Kelch_KLHDC2_KLHL20_DRC7"/>
    <property type="match status" value="1"/>
</dbReference>
<dbReference type="GO" id="GO:0016020">
    <property type="term" value="C:membrane"/>
    <property type="evidence" value="ECO:0007669"/>
    <property type="project" value="TreeGrafter"/>
</dbReference>
<dbReference type="SUPFAM" id="SSF117281">
    <property type="entry name" value="Kelch motif"/>
    <property type="match status" value="2"/>
</dbReference>
<sequence length="586" mass="65055">MSSPPPTKVQKTETAATATGATFTCLTCGDNSFASRNKLFRHIKDCAANQQFLADAKAAAPAVDLSDLYYYVTGGRLCGKTLGSVERFSLARQVWETVPSMLENRGSHGAVGVGHELFVLGGGGFRSNLATCEKLDVAAATWSQIAPMTTYRHALAVVYIPETKSIYCVGGWVNGSKCSAVLEKYEVASNTWETLAPMQVPRRLLGATAFDGRLYVFGGNADDHEHEDKQWYSDAVECFDPATNAWTRKAPLPFAGPCSAVTIGKYIFVLLHGRSVLRYAPESDTYVVVADLPLPEWYCFDADAVGGTIYALGGISKGVWSREVFSFDTVSGSWTQLPAMKKRRRRTAAALVHTAAITANECKLLSGPFETFIQLTLGLIAMSVLVCKRYFEHPQRPFRVWLFDASKQCIGAGWAHAANLAIAILLVQYSKVKDNADECAFYFINFTLDTSFGVALNWFLLHCSVLLARKFHWKALQVPGYYGDPIQTRIWLTQLGVWLVIIIMTKLIIGRIILWFDTPINAFANWLFEPLSEYPRLELVLVMIACPVTMNIVQFWVTDNFLKKHDSDQKAADENTPLHKPHDTYV</sequence>
<dbReference type="Pfam" id="PF12400">
    <property type="entry name" value="STIMATE"/>
    <property type="match status" value="1"/>
</dbReference>
<reference evidence="2 3" key="1">
    <citation type="journal article" date="2014" name="Genome Biol. Evol.">
        <title>The secreted proteins of Achlya hypogyna and Thraustotheca clavata identify the ancestral oomycete secretome and reveal gene acquisitions by horizontal gene transfer.</title>
        <authorList>
            <person name="Misner I."/>
            <person name="Blouin N."/>
            <person name="Leonard G."/>
            <person name="Richards T.A."/>
            <person name="Lane C.E."/>
        </authorList>
    </citation>
    <scope>NUCLEOTIDE SEQUENCE [LARGE SCALE GENOMIC DNA]</scope>
    <source>
        <strain evidence="2 3">ATCC 48635</strain>
    </source>
</reference>
<feature type="transmembrane region" description="Helical" evidence="1">
    <location>
        <begin position="372"/>
        <end position="391"/>
    </location>
</feature>
<keyword evidence="1" id="KW-0472">Membrane</keyword>
<dbReference type="Gene3D" id="2.120.10.80">
    <property type="entry name" value="Kelch-type beta propeller"/>
    <property type="match status" value="2"/>
</dbReference>
<feature type="transmembrane region" description="Helical" evidence="1">
    <location>
        <begin position="495"/>
        <end position="516"/>
    </location>
</feature>
<evidence type="ECO:0000256" key="1">
    <source>
        <dbReference type="SAM" id="Phobius"/>
    </source>
</evidence>
<feature type="transmembrane region" description="Helical" evidence="1">
    <location>
        <begin position="412"/>
        <end position="430"/>
    </location>
</feature>
<dbReference type="SMART" id="SM00612">
    <property type="entry name" value="Kelch"/>
    <property type="match status" value="5"/>
</dbReference>
<dbReference type="PANTHER" id="PTHR31735">
    <property type="entry name" value="VACUOLAR MEMBRANE PROTEIN YPL162C"/>
    <property type="match status" value="1"/>
</dbReference>
<comment type="caution">
    <text evidence="2">The sequence shown here is derived from an EMBL/GenBank/DDBJ whole genome shotgun (WGS) entry which is preliminary data.</text>
</comment>
<feature type="transmembrane region" description="Helical" evidence="1">
    <location>
        <begin position="442"/>
        <end position="467"/>
    </location>
</feature>
<gene>
    <name evidence="2" type="ORF">ACHHYP_16186</name>
</gene>